<evidence type="ECO:0000256" key="1">
    <source>
        <dbReference type="ARBA" id="ARBA00001958"/>
    </source>
</evidence>
<dbReference type="Gene3D" id="3.20.20.70">
    <property type="entry name" value="Aldolase class I"/>
    <property type="match status" value="1"/>
</dbReference>
<keyword evidence="9 13" id="KW-0560">Oxidoreductase</keyword>
<dbReference type="PROSITE" id="PS51371">
    <property type="entry name" value="CBS"/>
    <property type="match status" value="2"/>
</dbReference>
<evidence type="ECO:0000256" key="5">
    <source>
        <dbReference type="ARBA" id="ARBA00022737"/>
    </source>
</evidence>
<dbReference type="Pfam" id="PF00571">
    <property type="entry name" value="CBS"/>
    <property type="match status" value="2"/>
</dbReference>
<sequence length="525" mass="55861">MDLYPQDPRNTLRDLRNQVPPTRWASRRAEECVAEKFVPAGLTFDDVLLVPAASDFVPSEADTSSALTRNLRLNIPLLSSAMDTVTEGRMAIAMARQGGLGVLHRNLSIEDQAREAERVKRSEAGMVSDPVSARPDQTLAEVDAMCGRYRISGLPVVDDNNVVVGMITNRDMRFETDMQRRVDEVMTREVVTAPVGVDGEHALKLLHGNKIEKLPLVDDAGRLAGLITVKDFIKREKYPNAAKDSQGRLLVGAAVGVGDDQYKRALTLAEVGVDVLMVDVAHGHSSGVIDMISRLKKDVDAEIVGGNVVTAEGAKALIDAGADGVKIGVGPGSICTTRVVAGVGMPQITAIANVAEYAAAQGVPIIADGGIQHSGDISKAIAAGADTVMLGSLLAGVEESPGELIFINGKQFKSYRGMGSLGAMQSRGEARSYSKDRYGQDDVLSDDKLVPEGIEGQVAFRGPLSAVTYQLVGGLRAGMGYAGTKTIPELKERGQLVQITAAGLIESHPHDIQMTVEAPNYSSRR</sequence>
<evidence type="ECO:0000256" key="18">
    <source>
        <dbReference type="PROSITE-ProRule" id="PRU00703"/>
    </source>
</evidence>
<evidence type="ECO:0000256" key="3">
    <source>
        <dbReference type="ARBA" id="ARBA00011881"/>
    </source>
</evidence>
<evidence type="ECO:0000256" key="6">
    <source>
        <dbReference type="ARBA" id="ARBA00022749"/>
    </source>
</evidence>
<organism evidence="22 23">
    <name type="scientific">Epidermidibacterium keratini</name>
    <dbReference type="NCBI Taxonomy" id="1891644"/>
    <lineage>
        <taxon>Bacteria</taxon>
        <taxon>Bacillati</taxon>
        <taxon>Actinomycetota</taxon>
        <taxon>Actinomycetes</taxon>
        <taxon>Sporichthyales</taxon>
        <taxon>Sporichthyaceae</taxon>
        <taxon>Epidermidibacterium</taxon>
    </lineage>
</organism>
<dbReference type="OrthoDB" id="9805398at2"/>
<dbReference type="InterPro" id="IPR005990">
    <property type="entry name" value="IMP_DH"/>
</dbReference>
<keyword evidence="10 13" id="KW-0520">NAD</keyword>
<dbReference type="AlphaFoldDB" id="A0A7L4YVA1"/>
<dbReference type="FunFam" id="3.20.20.70:FF:000003">
    <property type="entry name" value="GMP reductase"/>
    <property type="match status" value="1"/>
</dbReference>
<dbReference type="SMART" id="SM00116">
    <property type="entry name" value="CBS"/>
    <property type="match status" value="2"/>
</dbReference>
<keyword evidence="4 13" id="KW-0479">Metal-binding</keyword>
<dbReference type="PANTHER" id="PTHR11911:SF111">
    <property type="entry name" value="INOSINE-5'-MONOPHOSPHATE DEHYDROGENASE"/>
    <property type="match status" value="1"/>
</dbReference>
<dbReference type="UniPathway" id="UPA00601">
    <property type="reaction ID" value="UER00295"/>
</dbReference>
<accession>A0A7L4YVA1</accession>
<evidence type="ECO:0000256" key="8">
    <source>
        <dbReference type="ARBA" id="ARBA00022958"/>
    </source>
</evidence>
<feature type="binding site" evidence="13 15">
    <location>
        <position position="333"/>
    </location>
    <ligand>
        <name>IMP</name>
        <dbReference type="ChEBI" id="CHEBI:58053"/>
    </ligand>
</feature>
<keyword evidence="11 18" id="KW-0129">CBS domain</keyword>
<evidence type="ECO:0000256" key="13">
    <source>
        <dbReference type="HAMAP-Rule" id="MF_01964"/>
    </source>
</evidence>
<feature type="binding site" evidence="13 15">
    <location>
        <begin position="415"/>
        <end position="419"/>
    </location>
    <ligand>
        <name>IMP</name>
        <dbReference type="ChEBI" id="CHEBI:58053"/>
    </ligand>
</feature>
<evidence type="ECO:0000256" key="9">
    <source>
        <dbReference type="ARBA" id="ARBA00023002"/>
    </source>
</evidence>
<dbReference type="GO" id="GO:0000166">
    <property type="term" value="F:nucleotide binding"/>
    <property type="evidence" value="ECO:0007669"/>
    <property type="project" value="UniProtKB-UniRule"/>
</dbReference>
<feature type="binding site" evidence="13">
    <location>
        <position position="508"/>
    </location>
    <ligand>
        <name>K(+)</name>
        <dbReference type="ChEBI" id="CHEBI:29103"/>
        <note>ligand shared between two tetrameric partners</note>
    </ligand>
</feature>
<dbReference type="SMART" id="SM01240">
    <property type="entry name" value="IMPDH"/>
    <property type="match status" value="1"/>
</dbReference>
<dbReference type="InterPro" id="IPR001093">
    <property type="entry name" value="IMP_DH_GMPRt"/>
</dbReference>
<feature type="binding site" evidence="13 15">
    <location>
        <begin position="391"/>
        <end position="392"/>
    </location>
    <ligand>
        <name>IMP</name>
        <dbReference type="ChEBI" id="CHEBI:58053"/>
    </ligand>
</feature>
<dbReference type="CDD" id="cd00381">
    <property type="entry name" value="IMPDH"/>
    <property type="match status" value="1"/>
</dbReference>
<dbReference type="InterPro" id="IPR015875">
    <property type="entry name" value="IMP_DH/GMP_Rdtase_CS"/>
</dbReference>
<evidence type="ECO:0000313" key="22">
    <source>
        <dbReference type="EMBL" id="QHC02469.1"/>
    </source>
</evidence>
<evidence type="ECO:0000256" key="4">
    <source>
        <dbReference type="ARBA" id="ARBA00022723"/>
    </source>
</evidence>
<evidence type="ECO:0000256" key="20">
    <source>
        <dbReference type="RuleBase" id="RU003928"/>
    </source>
</evidence>
<dbReference type="NCBIfam" id="TIGR01302">
    <property type="entry name" value="IMP_dehydrog"/>
    <property type="match status" value="1"/>
</dbReference>
<feature type="active site" description="Proton acceptor" evidence="13 14">
    <location>
        <position position="437"/>
    </location>
</feature>
<keyword evidence="5" id="KW-0677">Repeat</keyword>
<dbReference type="PIRSF" id="PIRSF000130">
    <property type="entry name" value="IMPDH"/>
    <property type="match status" value="1"/>
</dbReference>
<keyword evidence="8 13" id="KW-0630">Potassium</keyword>
<comment type="pathway">
    <text evidence="13 20">Purine metabolism; XMP biosynthesis via de novo pathway; XMP from IMP: step 1/1.</text>
</comment>
<dbReference type="GO" id="GO:0006177">
    <property type="term" value="P:GMP biosynthetic process"/>
    <property type="evidence" value="ECO:0007669"/>
    <property type="project" value="UniProtKB-UniRule"/>
</dbReference>
<feature type="domain" description="CBS" evidence="21">
    <location>
        <begin position="186"/>
        <end position="245"/>
    </location>
</feature>
<dbReference type="InterPro" id="IPR000644">
    <property type="entry name" value="CBS_dom"/>
</dbReference>
<evidence type="ECO:0000256" key="7">
    <source>
        <dbReference type="ARBA" id="ARBA00022755"/>
    </source>
</evidence>
<protein>
    <recommendedName>
        <fullName evidence="13 20">Inosine-5'-monophosphate dehydrogenase</fullName>
        <shortName evidence="13">IMP dehydrogenase</shortName>
        <shortName evidence="13">IMPD</shortName>
        <shortName evidence="13">IMPDH</shortName>
        <ecNumber evidence="13 20">1.1.1.205</ecNumber>
    </recommendedName>
</protein>
<feature type="domain" description="CBS" evidence="21">
    <location>
        <begin position="126"/>
        <end position="184"/>
    </location>
</feature>
<comment type="catalytic activity">
    <reaction evidence="12 13 20">
        <text>IMP + NAD(+) + H2O = XMP + NADH + H(+)</text>
        <dbReference type="Rhea" id="RHEA:11708"/>
        <dbReference type="ChEBI" id="CHEBI:15377"/>
        <dbReference type="ChEBI" id="CHEBI:15378"/>
        <dbReference type="ChEBI" id="CHEBI:57464"/>
        <dbReference type="ChEBI" id="CHEBI:57540"/>
        <dbReference type="ChEBI" id="CHEBI:57945"/>
        <dbReference type="ChEBI" id="CHEBI:58053"/>
        <dbReference type="EC" id="1.1.1.205"/>
    </reaction>
</comment>
<dbReference type="HAMAP" id="MF_01964">
    <property type="entry name" value="IMPDH"/>
    <property type="match status" value="1"/>
</dbReference>
<evidence type="ECO:0000256" key="11">
    <source>
        <dbReference type="ARBA" id="ARBA00023122"/>
    </source>
</evidence>
<evidence type="ECO:0000256" key="2">
    <source>
        <dbReference type="ARBA" id="ARBA00005502"/>
    </source>
</evidence>
<comment type="function">
    <text evidence="13">Catalyzes the conversion of inosine 5'-phosphate (IMP) to xanthosine 5'-phosphate (XMP), the first committed and rate-limiting step in the de novo synthesis of guanine nucleotides, and therefore plays an important role in the regulation of cell growth.</text>
</comment>
<dbReference type="EMBL" id="CP047156">
    <property type="protein sequence ID" value="QHC02469.1"/>
    <property type="molecule type" value="Genomic_DNA"/>
</dbReference>
<dbReference type="GO" id="GO:0003938">
    <property type="term" value="F:IMP dehydrogenase activity"/>
    <property type="evidence" value="ECO:0007669"/>
    <property type="project" value="UniProtKB-UniRule"/>
</dbReference>
<comment type="activity regulation">
    <text evidence="13">Mycophenolic acid (MPA) is a non-competitive inhibitor that prevents formation of the closed enzyme conformation by binding to the same site as the amobile flap. In contrast, mizoribine monophosphate (MZP) is a competitive inhibitor that induces the closed conformation. MPA is a potent inhibitor of mammalian IMPDHs but a poor inhibitor of the bacterial enzymes. MZP is a more potent inhibitor of bacterial IMPDH.</text>
</comment>
<evidence type="ECO:0000256" key="15">
    <source>
        <dbReference type="PIRSR" id="PIRSR000130-2"/>
    </source>
</evidence>
<gene>
    <name evidence="13 22" type="primary">guaB</name>
    <name evidence="22" type="ORF">EK0264_14865</name>
</gene>
<evidence type="ECO:0000256" key="17">
    <source>
        <dbReference type="PIRSR" id="PIRSR000130-4"/>
    </source>
</evidence>
<reference evidence="22 23" key="1">
    <citation type="journal article" date="2018" name="Int. J. Syst. Evol. Microbiol.">
        <title>Epidermidibacterium keratini gen. nov., sp. nov., a member of the family Sporichthyaceae, isolated from keratin epidermis.</title>
        <authorList>
            <person name="Lee D.G."/>
            <person name="Trujillo M.E."/>
            <person name="Kang S."/>
            <person name="Nam J.J."/>
            <person name="Kim Y.J."/>
        </authorList>
    </citation>
    <scope>NUCLEOTIDE SEQUENCE [LARGE SCALE GENOMIC DNA]</scope>
    <source>
        <strain evidence="22 23">EPI-7</strain>
    </source>
</reference>
<keyword evidence="6 13" id="KW-0332">GMP biosynthesis</keyword>
<keyword evidence="23" id="KW-1185">Reference proteome</keyword>
<dbReference type="SUPFAM" id="SSF54631">
    <property type="entry name" value="CBS-domain pair"/>
    <property type="match status" value="1"/>
</dbReference>
<feature type="binding site" description="in other chain" evidence="13 17">
    <location>
        <position position="330"/>
    </location>
    <ligand>
        <name>K(+)</name>
        <dbReference type="ChEBI" id="CHEBI:29103"/>
        <note>ligand shared between two tetrameric partners</note>
    </ligand>
</feature>
<feature type="active site" description="Thioimidate intermediate" evidence="13 14">
    <location>
        <position position="335"/>
    </location>
</feature>
<proteinExistence type="inferred from homology"/>
<evidence type="ECO:0000256" key="19">
    <source>
        <dbReference type="RuleBase" id="RU003927"/>
    </source>
</evidence>
<name>A0A7L4YVA1_9ACTN</name>
<feature type="binding site" evidence="13 15">
    <location>
        <begin position="368"/>
        <end position="370"/>
    </location>
    <ligand>
        <name>IMP</name>
        <dbReference type="ChEBI" id="CHEBI:58053"/>
    </ligand>
</feature>
<dbReference type="Proteomes" id="UP000463857">
    <property type="component" value="Chromosome"/>
</dbReference>
<dbReference type="CDD" id="cd04601">
    <property type="entry name" value="CBS_pair_IMPDH"/>
    <property type="match status" value="1"/>
</dbReference>
<dbReference type="GO" id="GO:0046872">
    <property type="term" value="F:metal ion binding"/>
    <property type="evidence" value="ECO:0007669"/>
    <property type="project" value="UniProtKB-UniRule"/>
</dbReference>
<evidence type="ECO:0000256" key="12">
    <source>
        <dbReference type="ARBA" id="ARBA00048028"/>
    </source>
</evidence>
<evidence type="ECO:0000256" key="10">
    <source>
        <dbReference type="ARBA" id="ARBA00023027"/>
    </source>
</evidence>
<dbReference type="PROSITE" id="PS00487">
    <property type="entry name" value="IMP_DH_GMP_RED"/>
    <property type="match status" value="1"/>
</dbReference>
<feature type="binding site" evidence="13 16">
    <location>
        <begin position="328"/>
        <end position="330"/>
    </location>
    <ligand>
        <name>NAD(+)</name>
        <dbReference type="ChEBI" id="CHEBI:57540"/>
    </ligand>
</feature>
<feature type="binding site" description="in other chain" evidence="13 17">
    <location>
        <position position="335"/>
    </location>
    <ligand>
        <name>K(+)</name>
        <dbReference type="ChEBI" id="CHEBI:29103"/>
        <note>ligand shared between two tetrameric partners</note>
    </ligand>
</feature>
<dbReference type="PANTHER" id="PTHR11911">
    <property type="entry name" value="INOSINE-5-MONOPHOSPHATE DEHYDROGENASE RELATED"/>
    <property type="match status" value="1"/>
</dbReference>
<dbReference type="GO" id="GO:0006183">
    <property type="term" value="P:GTP biosynthetic process"/>
    <property type="evidence" value="ECO:0007669"/>
    <property type="project" value="TreeGrafter"/>
</dbReference>
<evidence type="ECO:0000256" key="14">
    <source>
        <dbReference type="PIRSR" id="PIRSR000130-1"/>
    </source>
</evidence>
<dbReference type="FunCoup" id="A0A7L4YVA1">
    <property type="interactions" value="293"/>
</dbReference>
<dbReference type="InterPro" id="IPR013785">
    <property type="entry name" value="Aldolase_TIM"/>
</dbReference>
<comment type="cofactor">
    <cofactor evidence="1 13">
        <name>K(+)</name>
        <dbReference type="ChEBI" id="CHEBI:29103"/>
    </cofactor>
</comment>
<comment type="similarity">
    <text evidence="2 13 19">Belongs to the IMPDH/GMPR family.</text>
</comment>
<feature type="binding site" evidence="13">
    <location>
        <position position="279"/>
    </location>
    <ligand>
        <name>NAD(+)</name>
        <dbReference type="ChEBI" id="CHEBI:57540"/>
    </ligand>
</feature>
<evidence type="ECO:0000256" key="16">
    <source>
        <dbReference type="PIRSR" id="PIRSR000130-3"/>
    </source>
</evidence>
<feature type="binding site" evidence="13 15">
    <location>
        <position position="452"/>
    </location>
    <ligand>
        <name>IMP</name>
        <dbReference type="ChEBI" id="CHEBI:58053"/>
    </ligand>
</feature>
<comment type="caution">
    <text evidence="13">Lacks conserved residue(s) required for the propagation of feature annotation.</text>
</comment>
<dbReference type="InterPro" id="IPR046342">
    <property type="entry name" value="CBS_dom_sf"/>
</dbReference>
<dbReference type="SUPFAM" id="SSF51412">
    <property type="entry name" value="Inosine monophosphate dehydrogenase (IMPDH)"/>
    <property type="match status" value="1"/>
</dbReference>
<feature type="binding site" evidence="16">
    <location>
        <begin position="279"/>
        <end position="281"/>
    </location>
    <ligand>
        <name>NAD(+)</name>
        <dbReference type="ChEBI" id="CHEBI:57540"/>
    </ligand>
</feature>
<evidence type="ECO:0000259" key="21">
    <source>
        <dbReference type="PROSITE" id="PS51371"/>
    </source>
</evidence>
<evidence type="ECO:0000313" key="23">
    <source>
        <dbReference type="Proteomes" id="UP000463857"/>
    </source>
</evidence>
<feature type="binding site" description="in other chain" evidence="13 17">
    <location>
        <position position="332"/>
    </location>
    <ligand>
        <name>K(+)</name>
        <dbReference type="ChEBI" id="CHEBI:29103"/>
        <note>ligand shared between two tetrameric partners</note>
    </ligand>
</feature>
<dbReference type="Pfam" id="PF00478">
    <property type="entry name" value="IMPDH"/>
    <property type="match status" value="1"/>
</dbReference>
<dbReference type="KEGG" id="eke:EK0264_14865"/>
<feature type="binding site" evidence="13">
    <location>
        <position position="507"/>
    </location>
    <ligand>
        <name>K(+)</name>
        <dbReference type="ChEBI" id="CHEBI:29103"/>
        <note>ligand shared between two tetrameric partners</note>
    </ligand>
</feature>
<dbReference type="EC" id="1.1.1.205" evidence="13 20"/>
<keyword evidence="7 13" id="KW-0658">Purine biosynthesis</keyword>
<dbReference type="InParanoid" id="A0A7L4YVA1"/>
<comment type="subunit">
    <text evidence="3 13">Homotetramer.</text>
</comment>
<feature type="binding site" evidence="13">
    <location>
        <position position="506"/>
    </location>
    <ligand>
        <name>K(+)</name>
        <dbReference type="ChEBI" id="CHEBI:29103"/>
        <note>ligand shared between two tetrameric partners</note>
    </ligand>
</feature>